<feature type="transmembrane region" description="Helical" evidence="1">
    <location>
        <begin position="172"/>
        <end position="191"/>
    </location>
</feature>
<dbReference type="AlphaFoldDB" id="A0A365U6T1"/>
<feature type="transmembrane region" description="Helical" evidence="1">
    <location>
        <begin position="291"/>
        <end position="309"/>
    </location>
</feature>
<proteinExistence type="predicted"/>
<keyword evidence="3" id="KW-1185">Reference proteome</keyword>
<feature type="transmembrane region" description="Helical" evidence="1">
    <location>
        <begin position="321"/>
        <end position="343"/>
    </location>
</feature>
<organism evidence="2 3">
    <name type="scientific">Rhodosalinus halophilus</name>
    <dbReference type="NCBI Taxonomy" id="2259333"/>
    <lineage>
        <taxon>Bacteria</taxon>
        <taxon>Pseudomonadati</taxon>
        <taxon>Pseudomonadota</taxon>
        <taxon>Alphaproteobacteria</taxon>
        <taxon>Rhodobacterales</taxon>
        <taxon>Paracoccaceae</taxon>
        <taxon>Rhodosalinus</taxon>
    </lineage>
</organism>
<gene>
    <name evidence="2" type="ORF">DRV85_17005</name>
</gene>
<dbReference type="InterPro" id="IPR010266">
    <property type="entry name" value="NnrS"/>
</dbReference>
<keyword evidence="1" id="KW-0812">Transmembrane</keyword>
<feature type="transmembrane region" description="Helical" evidence="1">
    <location>
        <begin position="349"/>
        <end position="370"/>
    </location>
</feature>
<feature type="transmembrane region" description="Helical" evidence="1">
    <location>
        <begin position="20"/>
        <end position="39"/>
    </location>
</feature>
<dbReference type="OrthoDB" id="9770040at2"/>
<evidence type="ECO:0000313" key="3">
    <source>
        <dbReference type="Proteomes" id="UP000253370"/>
    </source>
</evidence>
<evidence type="ECO:0000256" key="1">
    <source>
        <dbReference type="SAM" id="Phobius"/>
    </source>
</evidence>
<dbReference type="EMBL" id="QNTQ01000021">
    <property type="protein sequence ID" value="RBI83145.1"/>
    <property type="molecule type" value="Genomic_DNA"/>
</dbReference>
<accession>A0A365U6T1</accession>
<keyword evidence="1" id="KW-0472">Membrane</keyword>
<feature type="transmembrane region" description="Helical" evidence="1">
    <location>
        <begin position="90"/>
        <end position="113"/>
    </location>
</feature>
<protein>
    <submittedName>
        <fullName evidence="2">Short-chain dehydrogenase</fullName>
    </submittedName>
</protein>
<dbReference type="RefSeq" id="WP_113290677.1">
    <property type="nucleotide sequence ID" value="NZ_QNTQ01000021.1"/>
</dbReference>
<feature type="transmembrane region" description="Helical" evidence="1">
    <location>
        <begin position="142"/>
        <end position="160"/>
    </location>
</feature>
<sequence>MARQTYAGPAILSYGFRPFFLVAGAFAVLVVPLWLAVWAGRLQVAGPFAPVDWHAHEMIFGYVSAVLAGFLFTAVPNWTGRMPRQGAPLAVLVALWIAGRLAVAGVGALPAWAVMAIDAAFPLAVAAMIAVEIAAGRNWRNLKVLIPVSLFGAANIGFHLEAMARGSAEVSARAGLAVVVFLILLIGGRIVPSFTRNWLAKRGSGALPAPFGKYDAAALAGAALALGVWTAAPDGLAARALLALAAILHAVRLMRWQGARCLASPLLLMLHVAYAFVPAGFAALAAGAATAGTHLLGVGAIGGMTLAVMMRATMGHTGRALVAGGTLATAFGVLVAAALIRSFAPYADLAGLSGLTLAAGLWAIAFAIFVGRVGPWLAAPDAARRTPN</sequence>
<name>A0A365U6T1_9RHOB</name>
<feature type="transmembrane region" description="Helical" evidence="1">
    <location>
        <begin position="59"/>
        <end position="78"/>
    </location>
</feature>
<feature type="transmembrane region" description="Helical" evidence="1">
    <location>
        <begin position="266"/>
        <end position="285"/>
    </location>
</feature>
<evidence type="ECO:0000313" key="2">
    <source>
        <dbReference type="EMBL" id="RBI83145.1"/>
    </source>
</evidence>
<dbReference type="Pfam" id="PF05940">
    <property type="entry name" value="NnrS"/>
    <property type="match status" value="1"/>
</dbReference>
<reference evidence="2 3" key="1">
    <citation type="submission" date="2018-07" db="EMBL/GenBank/DDBJ databases">
        <title>Rhodosalinus sp. strain E84T genomic sequence and assembly.</title>
        <authorList>
            <person name="Liu Z.-W."/>
            <person name="Lu D.-C."/>
        </authorList>
    </citation>
    <scope>NUCLEOTIDE SEQUENCE [LARGE SCALE GENOMIC DNA]</scope>
    <source>
        <strain evidence="2 3">E84</strain>
    </source>
</reference>
<comment type="caution">
    <text evidence="2">The sequence shown here is derived from an EMBL/GenBank/DDBJ whole genome shotgun (WGS) entry which is preliminary data.</text>
</comment>
<dbReference type="Proteomes" id="UP000253370">
    <property type="component" value="Unassembled WGS sequence"/>
</dbReference>
<feature type="transmembrane region" description="Helical" evidence="1">
    <location>
        <begin position="119"/>
        <end position="135"/>
    </location>
</feature>
<keyword evidence="1" id="KW-1133">Transmembrane helix</keyword>